<dbReference type="AlphaFoldDB" id="A0A8B7N3V0"/>
<dbReference type="RefSeq" id="XP_018008068.1">
    <property type="nucleotide sequence ID" value="XM_018152579.2"/>
</dbReference>
<evidence type="ECO:0000256" key="1">
    <source>
        <dbReference type="SAM" id="MobiDB-lite"/>
    </source>
</evidence>
<feature type="compositionally biased region" description="Polar residues" evidence="1">
    <location>
        <begin position="185"/>
        <end position="196"/>
    </location>
</feature>
<feature type="region of interest" description="Disordered" evidence="1">
    <location>
        <begin position="54"/>
        <end position="76"/>
    </location>
</feature>
<feature type="transmembrane region" description="Helical" evidence="2">
    <location>
        <begin position="508"/>
        <end position="532"/>
    </location>
</feature>
<organism evidence="4 5">
    <name type="scientific">Hyalella azteca</name>
    <name type="common">Amphipod</name>
    <dbReference type="NCBI Taxonomy" id="294128"/>
    <lineage>
        <taxon>Eukaryota</taxon>
        <taxon>Metazoa</taxon>
        <taxon>Ecdysozoa</taxon>
        <taxon>Arthropoda</taxon>
        <taxon>Crustacea</taxon>
        <taxon>Multicrustacea</taxon>
        <taxon>Malacostraca</taxon>
        <taxon>Eumalacostraca</taxon>
        <taxon>Peracarida</taxon>
        <taxon>Amphipoda</taxon>
        <taxon>Senticaudata</taxon>
        <taxon>Talitrida</taxon>
        <taxon>Talitroidea</taxon>
        <taxon>Hyalellidae</taxon>
        <taxon>Hyalella</taxon>
    </lineage>
</organism>
<evidence type="ECO:0000256" key="3">
    <source>
        <dbReference type="SAM" id="SignalP"/>
    </source>
</evidence>
<feature type="signal peptide" evidence="3">
    <location>
        <begin position="1"/>
        <end position="22"/>
    </location>
</feature>
<dbReference type="KEGG" id="hazt:108665781"/>
<keyword evidence="2" id="KW-0472">Membrane</keyword>
<evidence type="ECO:0000313" key="4">
    <source>
        <dbReference type="Proteomes" id="UP000694843"/>
    </source>
</evidence>
<dbReference type="GeneID" id="108665781"/>
<proteinExistence type="predicted"/>
<reference evidence="5" key="1">
    <citation type="submission" date="2025-08" db="UniProtKB">
        <authorList>
            <consortium name="RefSeq"/>
        </authorList>
    </citation>
    <scope>IDENTIFICATION</scope>
    <source>
        <tissue evidence="5">Whole organism</tissue>
    </source>
</reference>
<gene>
    <name evidence="5" type="primary">LOC108665781</name>
</gene>
<feature type="region of interest" description="Disordered" evidence="1">
    <location>
        <begin position="173"/>
        <end position="219"/>
    </location>
</feature>
<keyword evidence="2" id="KW-1133">Transmembrane helix</keyword>
<accession>A0A8B7N3V0</accession>
<keyword evidence="2" id="KW-0812">Transmembrane</keyword>
<evidence type="ECO:0000256" key="2">
    <source>
        <dbReference type="SAM" id="Phobius"/>
    </source>
</evidence>
<keyword evidence="3" id="KW-0732">Signal</keyword>
<evidence type="ECO:0000313" key="5">
    <source>
        <dbReference type="RefSeq" id="XP_018008068.1"/>
    </source>
</evidence>
<dbReference type="Proteomes" id="UP000694843">
    <property type="component" value="Unplaced"/>
</dbReference>
<feature type="region of interest" description="Disordered" evidence="1">
    <location>
        <begin position="319"/>
        <end position="368"/>
    </location>
</feature>
<protein>
    <submittedName>
        <fullName evidence="5">Uncharacterized protein LOC108665781</fullName>
    </submittedName>
</protein>
<sequence length="557" mass="62194">MKLKECLYFVFILLVRESDADASKNVIPTVVRRSANTEGLVCLLVSKRGSFNLDESHHRNRRRGVSDPSNRPKSVTRKLAAAVSEDDKRKTQILQGTNRNLSDFTGDQNYVHHRELGEPIRYMRNVSLNLSVYQNNENEYNGSLAGLTYPFNAPIIQQDEIFDRPPERKSYALHQHHVASREEFSSSTPTNHGSRQVRSKGDQQYPLLRPTAPEQSHRVVQLTRPMVKISLMVVTSSHDLQYDGGEVVVEKQLLRRGMHTLHFKHVIEENEHRLKVLIDKQECEFRSSKPRRSDQYQFLEVRIKLQGPVTFVGNKSCEESSVAGNEGNDASPPSKKPVFIPGVGVDAQPPGEDLPSSDEGETPPSSPDVYPLKAIVNEVVKNRTIMHKIMLNSTVYDSSISISYINNSALVNTAVDNSIVLNSVVQNSTLINSTLQNVNLINCEVINSRTINSNSVNTKVINLLPRNVSRDFGFDPEQDQITFEEFDGSTGGGNNSVKDNDDVGGVDITLMVFGVLGLIVLVIATIGVALLISRRIIKKRKEMLLVRSAVMGSVKSW</sequence>
<feature type="chain" id="PRO_5034465366" evidence="3">
    <location>
        <begin position="23"/>
        <end position="557"/>
    </location>
</feature>
<keyword evidence="4" id="KW-1185">Reference proteome</keyword>
<name>A0A8B7N3V0_HYAAZ</name>
<dbReference type="OrthoDB" id="10508440at2759"/>